<evidence type="ECO:0000256" key="6">
    <source>
        <dbReference type="ARBA" id="ARBA00022777"/>
    </source>
</evidence>
<evidence type="ECO:0000313" key="11">
    <source>
        <dbReference type="Proteomes" id="UP000253324"/>
    </source>
</evidence>
<dbReference type="InterPro" id="IPR036890">
    <property type="entry name" value="HATPase_C_sf"/>
</dbReference>
<evidence type="ECO:0000256" key="5">
    <source>
        <dbReference type="ARBA" id="ARBA00022741"/>
    </source>
</evidence>
<dbReference type="EC" id="2.7.13.3" evidence="2"/>
<dbReference type="PROSITE" id="PS50109">
    <property type="entry name" value="HIS_KIN"/>
    <property type="match status" value="1"/>
</dbReference>
<dbReference type="EMBL" id="QPJM01000043">
    <property type="protein sequence ID" value="RCW77602.1"/>
    <property type="molecule type" value="Genomic_DNA"/>
</dbReference>
<proteinExistence type="predicted"/>
<keyword evidence="6 10" id="KW-0418">Kinase</keyword>
<dbReference type="GO" id="GO:0004673">
    <property type="term" value="F:protein histidine kinase activity"/>
    <property type="evidence" value="ECO:0007669"/>
    <property type="project" value="UniProtKB-EC"/>
</dbReference>
<organism evidence="10 11">
    <name type="scientific">Phyllobacterium bourgognense</name>
    <dbReference type="NCBI Taxonomy" id="314236"/>
    <lineage>
        <taxon>Bacteria</taxon>
        <taxon>Pseudomonadati</taxon>
        <taxon>Pseudomonadota</taxon>
        <taxon>Alphaproteobacteria</taxon>
        <taxon>Hyphomicrobiales</taxon>
        <taxon>Phyllobacteriaceae</taxon>
        <taxon>Phyllobacterium</taxon>
    </lineage>
</organism>
<dbReference type="PRINTS" id="PR00344">
    <property type="entry name" value="BCTRLSENSOR"/>
</dbReference>
<dbReference type="PANTHER" id="PTHR43065:SF10">
    <property type="entry name" value="PEROXIDE STRESS-ACTIVATED HISTIDINE KINASE MAK3"/>
    <property type="match status" value="1"/>
</dbReference>
<keyword evidence="7" id="KW-0067">ATP-binding</keyword>
<protein>
    <recommendedName>
        <fullName evidence="2">histidine kinase</fullName>
        <ecNumber evidence="2">2.7.13.3</ecNumber>
    </recommendedName>
</protein>
<evidence type="ECO:0000313" key="10">
    <source>
        <dbReference type="EMBL" id="RCW77602.1"/>
    </source>
</evidence>
<evidence type="ECO:0000259" key="9">
    <source>
        <dbReference type="PROSITE" id="PS50109"/>
    </source>
</evidence>
<evidence type="ECO:0000256" key="8">
    <source>
        <dbReference type="ARBA" id="ARBA00023012"/>
    </source>
</evidence>
<dbReference type="Proteomes" id="UP000253324">
    <property type="component" value="Unassembled WGS sequence"/>
</dbReference>
<keyword evidence="11" id="KW-1185">Reference proteome</keyword>
<comment type="catalytic activity">
    <reaction evidence="1">
        <text>ATP + protein L-histidine = ADP + protein N-phospho-L-histidine.</text>
        <dbReference type="EC" id="2.7.13.3"/>
    </reaction>
</comment>
<dbReference type="Gene3D" id="3.30.565.10">
    <property type="entry name" value="Histidine kinase-like ATPase, C-terminal domain"/>
    <property type="match status" value="1"/>
</dbReference>
<reference evidence="10 11" key="1">
    <citation type="submission" date="2018-07" db="EMBL/GenBank/DDBJ databases">
        <title>Genomic Encyclopedia of Type Strains, Phase III (KMG-III): the genomes of soil and plant-associated and newly described type strains.</title>
        <authorList>
            <person name="Whitman W."/>
        </authorList>
    </citation>
    <scope>NUCLEOTIDE SEQUENCE [LARGE SCALE GENOMIC DNA]</scope>
    <source>
        <strain evidence="10 11">31-25a</strain>
    </source>
</reference>
<dbReference type="SUPFAM" id="SSF55874">
    <property type="entry name" value="ATPase domain of HSP90 chaperone/DNA topoisomerase II/histidine kinase"/>
    <property type="match status" value="1"/>
</dbReference>
<keyword evidence="4" id="KW-0808">Transferase</keyword>
<dbReference type="InterPro" id="IPR005467">
    <property type="entry name" value="His_kinase_dom"/>
</dbReference>
<feature type="domain" description="Histidine kinase" evidence="9">
    <location>
        <begin position="308"/>
        <end position="412"/>
    </location>
</feature>
<dbReference type="Pfam" id="PF02518">
    <property type="entry name" value="HATPase_c"/>
    <property type="match status" value="1"/>
</dbReference>
<accession>A0A368YBN3</accession>
<keyword evidence="8" id="KW-0902">Two-component regulatory system</keyword>
<dbReference type="GO" id="GO:0000160">
    <property type="term" value="P:phosphorelay signal transduction system"/>
    <property type="evidence" value="ECO:0007669"/>
    <property type="project" value="UniProtKB-KW"/>
</dbReference>
<evidence type="ECO:0000256" key="3">
    <source>
        <dbReference type="ARBA" id="ARBA00022553"/>
    </source>
</evidence>
<sequence>MKLWFRALLPLMLYAGLILSLALSLWSLVRTETYRQKSELVTSQALEIRSRIWQSREHIARIAGALELARQTGENVPQLAMSVRLLRFNLSLLSHLDYVESFLGTGNQMALDGVIYGIDNLLLPVAAGSGDFGKALQSVASAERYLVRLSSTTVNSSQGLALEAQIANDAAINRLRLFAAFSALLLSVIAIHQYNKASREKDQHIKSFSLLFAHMTRTRIAALRLFLGYLNSPVPPPPEMRDAAMRTIVELDSINEGLMIIGHARHQSKRASLEAIIGDIVKNCEHPLQVDTEEAHGVQVPASQFHLLIDELVRNAINAVAGRTDPVISIKGIVQERFLRRSQLYLTVSDNGSGMSQELLAKVKEPFFSTKAGSHVGLGLTNCVELMKTMAGSLEISSTPGKGTSVKIRYSL</sequence>
<evidence type="ECO:0000256" key="1">
    <source>
        <dbReference type="ARBA" id="ARBA00000085"/>
    </source>
</evidence>
<dbReference type="GO" id="GO:0005524">
    <property type="term" value="F:ATP binding"/>
    <property type="evidence" value="ECO:0007669"/>
    <property type="project" value="UniProtKB-KW"/>
</dbReference>
<evidence type="ECO:0000256" key="2">
    <source>
        <dbReference type="ARBA" id="ARBA00012438"/>
    </source>
</evidence>
<dbReference type="AlphaFoldDB" id="A0A368YBN3"/>
<evidence type="ECO:0000256" key="4">
    <source>
        <dbReference type="ARBA" id="ARBA00022679"/>
    </source>
</evidence>
<dbReference type="InterPro" id="IPR003594">
    <property type="entry name" value="HATPase_dom"/>
</dbReference>
<gene>
    <name evidence="10" type="ORF">C7476_14311</name>
</gene>
<dbReference type="SMART" id="SM00387">
    <property type="entry name" value="HATPase_c"/>
    <property type="match status" value="1"/>
</dbReference>
<dbReference type="RefSeq" id="WP_181872646.1">
    <property type="nucleotide sequence ID" value="NZ_QPJM01000043.1"/>
</dbReference>
<evidence type="ECO:0000256" key="7">
    <source>
        <dbReference type="ARBA" id="ARBA00022840"/>
    </source>
</evidence>
<comment type="caution">
    <text evidence="10">The sequence shown here is derived from an EMBL/GenBank/DDBJ whole genome shotgun (WGS) entry which is preliminary data.</text>
</comment>
<keyword evidence="3" id="KW-0597">Phosphoprotein</keyword>
<dbReference type="InterPro" id="IPR004358">
    <property type="entry name" value="Sig_transdc_His_kin-like_C"/>
</dbReference>
<dbReference type="PANTHER" id="PTHR43065">
    <property type="entry name" value="SENSOR HISTIDINE KINASE"/>
    <property type="match status" value="1"/>
</dbReference>
<name>A0A368YBN3_9HYPH</name>
<keyword evidence="5" id="KW-0547">Nucleotide-binding</keyword>